<dbReference type="KEGG" id="fld:ABNE31_09355"/>
<dbReference type="EMBL" id="CP157804">
    <property type="protein sequence ID" value="XBQ21808.1"/>
    <property type="molecule type" value="Genomic_DNA"/>
</dbReference>
<protein>
    <recommendedName>
        <fullName evidence="3">Pectate lyase superfamily protein domain-containing protein</fullName>
    </recommendedName>
</protein>
<feature type="compositionally biased region" description="Polar residues" evidence="1">
    <location>
        <begin position="38"/>
        <end position="61"/>
    </location>
</feature>
<dbReference type="AlphaFoldDB" id="A0AAU7MTT4"/>
<dbReference type="InterPro" id="IPR012334">
    <property type="entry name" value="Pectin_lyas_fold"/>
</dbReference>
<sequence length="666" mass="72221">MIFLVTISLFFASCEKDSDLFDEYVLAPEEEVLEPGNTDGNSDGNQEPDQEPTNGGNQDSNGGVDFSTPDNPENTNKIEGTYTPASMADITNPANANLKAVISQSFECNDCTFAANQTIEPAGGVISGQNIDLNGAYILNTYKQAFSSSVTFKDVYTASRVSPDVFGGVSDDNNDDTDAIDALINNCSLAVGVSDGTYIKNKPSNYRRSGTLDWNLNGAVVKITSAAGFNTGQVSVDAVFDIVNLSPNIYNGEFDGTDTYGRLFYLHGQEYFRFHKLYVHNFYATSTYRAVAFRFTINASSSGFKYGEFSDCTIDRIVARGDGNYNNAPAGISKGWWYTISGINYSDPFTVIHKNNKVTNIIGDDAEAFYAIQGGGSLDHDSKFIFDNEDYRYCTRRAIKACVSNVEIKNSYFEEIPESLFNSAQQMGTMIDFFSTQSSNLIQNIRVHDNVIRTVPGNDAHYYLLSLTEVNDAIISNNTFTMERTGNYGGVRLGSNTSSYNGALQNIQVTNNTFNNCYVNAMYQYRPVNNQPIDVDSNLFNFTASQGIDVGALRFSQNSGTQGYVNFTNNSINVDMSSPNGINGVIASNGVNVVGVTIDNVDVAYSNGTSARPFGYLRGSFDSSNSIRNSSLVGANGANAITVLGGSQSVQVVNSTDASGNPITVE</sequence>
<dbReference type="RefSeq" id="WP_349351019.1">
    <property type="nucleotide sequence ID" value="NZ_CP157804.1"/>
</dbReference>
<name>A0AAU7MTT4_9FLAO</name>
<evidence type="ECO:0000256" key="1">
    <source>
        <dbReference type="SAM" id="MobiDB-lite"/>
    </source>
</evidence>
<feature type="compositionally biased region" description="Polar residues" evidence="1">
    <location>
        <begin position="68"/>
        <end position="78"/>
    </location>
</feature>
<gene>
    <name evidence="2" type="ORF">ABNE31_09355</name>
</gene>
<evidence type="ECO:0008006" key="3">
    <source>
        <dbReference type="Google" id="ProtNLM"/>
    </source>
</evidence>
<evidence type="ECO:0000313" key="2">
    <source>
        <dbReference type="EMBL" id="XBQ21808.1"/>
    </source>
</evidence>
<dbReference type="Gene3D" id="2.160.20.10">
    <property type="entry name" value="Single-stranded right-handed beta-helix, Pectin lyase-like"/>
    <property type="match status" value="1"/>
</dbReference>
<organism evidence="2">
    <name type="scientific">Flagellimonas sp. MMG031</name>
    <dbReference type="NCBI Taxonomy" id="3158549"/>
    <lineage>
        <taxon>Bacteria</taxon>
        <taxon>Pseudomonadati</taxon>
        <taxon>Bacteroidota</taxon>
        <taxon>Flavobacteriia</taxon>
        <taxon>Flavobacteriales</taxon>
        <taxon>Flavobacteriaceae</taxon>
        <taxon>Flagellimonas</taxon>
    </lineage>
</organism>
<proteinExistence type="predicted"/>
<feature type="region of interest" description="Disordered" evidence="1">
    <location>
        <begin position="33"/>
        <end position="80"/>
    </location>
</feature>
<reference evidence="2" key="1">
    <citation type="submission" date="2024-05" db="EMBL/GenBank/DDBJ databases">
        <title>Draft Genome Sequences of Flagellimonas sp. MMG031 and Marinobacter sp. MMG032 Isolated from the dinoflagellate Symbiodinium pilosum.</title>
        <authorList>
            <person name="Shikuma N.J."/>
            <person name="Farrell M.V."/>
        </authorList>
    </citation>
    <scope>NUCLEOTIDE SEQUENCE</scope>
    <source>
        <strain evidence="2">MMG031</strain>
    </source>
</reference>
<accession>A0AAU7MTT4</accession>